<comment type="cofactor">
    <cofactor evidence="1">
        <name>a divalent metal cation</name>
        <dbReference type="ChEBI" id="CHEBI:60240"/>
    </cofactor>
</comment>
<dbReference type="InterPro" id="IPR013324">
    <property type="entry name" value="RNA_pol_sigma_r3/r4-like"/>
</dbReference>
<evidence type="ECO:0000256" key="10">
    <source>
        <dbReference type="ARBA" id="ARBA00023242"/>
    </source>
</evidence>
<evidence type="ECO:0000256" key="9">
    <source>
        <dbReference type="ARBA" id="ARBA00022801"/>
    </source>
</evidence>
<evidence type="ECO:0000256" key="3">
    <source>
        <dbReference type="ARBA" id="ARBA00004496"/>
    </source>
</evidence>
<proteinExistence type="inferred from homology"/>
<evidence type="ECO:0000256" key="5">
    <source>
        <dbReference type="ARBA" id="ARBA00015519"/>
    </source>
</evidence>
<keyword evidence="10" id="KW-0539">Nucleus</keyword>
<dbReference type="InterPro" id="IPR026103">
    <property type="entry name" value="HARBI1_animal"/>
</dbReference>
<evidence type="ECO:0000313" key="15">
    <source>
        <dbReference type="Proteomes" id="UP000603453"/>
    </source>
</evidence>
<dbReference type="GO" id="GO:0005737">
    <property type="term" value="C:cytoplasm"/>
    <property type="evidence" value="ECO:0007669"/>
    <property type="project" value="UniProtKB-SubCell"/>
</dbReference>
<evidence type="ECO:0000256" key="1">
    <source>
        <dbReference type="ARBA" id="ARBA00001968"/>
    </source>
</evidence>
<name>A0A8H7QHG6_9FUNG</name>
<keyword evidence="8" id="KW-0479">Metal-binding</keyword>
<evidence type="ECO:0000313" key="14">
    <source>
        <dbReference type="EMBL" id="KAG2192839.1"/>
    </source>
</evidence>
<accession>A0A8H7QHG6</accession>
<dbReference type="PRINTS" id="PR02086">
    <property type="entry name" value="PUTNUCHARBI1"/>
</dbReference>
<dbReference type="EMBL" id="JAEPRD010000265">
    <property type="protein sequence ID" value="KAG2192839.1"/>
    <property type="molecule type" value="Genomic_DNA"/>
</dbReference>
<evidence type="ECO:0000259" key="13">
    <source>
        <dbReference type="Pfam" id="PF13359"/>
    </source>
</evidence>
<gene>
    <name evidence="14" type="ORF">INT47_012368</name>
</gene>
<keyword evidence="6" id="KW-0963">Cytoplasm</keyword>
<dbReference type="Proteomes" id="UP000603453">
    <property type="component" value="Unassembled WGS sequence"/>
</dbReference>
<organism evidence="14 15">
    <name type="scientific">Mucor saturninus</name>
    <dbReference type="NCBI Taxonomy" id="64648"/>
    <lineage>
        <taxon>Eukaryota</taxon>
        <taxon>Fungi</taxon>
        <taxon>Fungi incertae sedis</taxon>
        <taxon>Mucoromycota</taxon>
        <taxon>Mucoromycotina</taxon>
        <taxon>Mucoromycetes</taxon>
        <taxon>Mucorales</taxon>
        <taxon>Mucorineae</taxon>
        <taxon>Mucoraceae</taxon>
        <taxon>Mucor</taxon>
    </lineage>
</organism>
<evidence type="ECO:0000256" key="12">
    <source>
        <dbReference type="ARBA" id="ARBA00045850"/>
    </source>
</evidence>
<dbReference type="GO" id="GO:0046872">
    <property type="term" value="F:metal ion binding"/>
    <property type="evidence" value="ECO:0007669"/>
    <property type="project" value="UniProtKB-KW"/>
</dbReference>
<evidence type="ECO:0000256" key="4">
    <source>
        <dbReference type="ARBA" id="ARBA00006958"/>
    </source>
</evidence>
<evidence type="ECO:0000256" key="11">
    <source>
        <dbReference type="ARBA" id="ARBA00030126"/>
    </source>
</evidence>
<comment type="subcellular location">
    <subcellularLocation>
        <location evidence="3">Cytoplasm</location>
    </subcellularLocation>
    <subcellularLocation>
        <location evidence="2">Nucleus</location>
    </subcellularLocation>
</comment>
<dbReference type="PANTHER" id="PTHR22930">
    <property type="match status" value="1"/>
</dbReference>
<dbReference type="GO" id="GO:0004518">
    <property type="term" value="F:nuclease activity"/>
    <property type="evidence" value="ECO:0007669"/>
    <property type="project" value="UniProtKB-KW"/>
</dbReference>
<dbReference type="Pfam" id="PF13359">
    <property type="entry name" value="DDE_Tnp_4"/>
    <property type="match status" value="1"/>
</dbReference>
<feature type="domain" description="DDE Tnp4" evidence="13">
    <location>
        <begin position="154"/>
        <end position="299"/>
    </location>
</feature>
<dbReference type="InterPro" id="IPR045249">
    <property type="entry name" value="HARBI1-like"/>
</dbReference>
<dbReference type="InterPro" id="IPR027806">
    <property type="entry name" value="HARBI1_dom"/>
</dbReference>
<sequence>MHELLSGLETKRVLNSGPGIPKLDQYREYFLEWNDEEFLKICRMNKDSFLKLLRLIEGHAVFNNRSFMPQRDVHVQLAVTLRRLSHDGTGNSIEQIATLFGISKGSVTDYTNRCFKAITDNLQHLMSWPNKEQKERAAAAIQKQHFFRNCIGYIDGTHFRLSQKPTDCPESYYNRKGFYSVNCQVVCDERKIILGFQSGQAGSMCDATRVEHASFMINREAKYFTCGNGASHERPQVVSSVKCEDYNKVHSSARVAVENTIGVLKGKWRILKNIPIQINCEEDIMRIHELVHVCGLLHNYLILENDNFDGEFYEDVDVGQSRLDVVLLESFDNVNSVSSRILNTWRDSVADVVLADYAVHFGYDNE</sequence>
<evidence type="ECO:0000256" key="8">
    <source>
        <dbReference type="ARBA" id="ARBA00022723"/>
    </source>
</evidence>
<dbReference type="GO" id="GO:0005634">
    <property type="term" value="C:nucleus"/>
    <property type="evidence" value="ECO:0007669"/>
    <property type="project" value="UniProtKB-SubCell"/>
</dbReference>
<dbReference type="AlphaFoldDB" id="A0A8H7QHG6"/>
<keyword evidence="15" id="KW-1185">Reference proteome</keyword>
<comment type="caution">
    <text evidence="14">The sequence shown here is derived from an EMBL/GenBank/DDBJ whole genome shotgun (WGS) entry which is preliminary data.</text>
</comment>
<dbReference type="PANTHER" id="PTHR22930:SF85">
    <property type="entry name" value="GH03217P-RELATED"/>
    <property type="match status" value="1"/>
</dbReference>
<keyword evidence="9" id="KW-0378">Hydrolase</keyword>
<evidence type="ECO:0000256" key="6">
    <source>
        <dbReference type="ARBA" id="ARBA00022490"/>
    </source>
</evidence>
<reference evidence="14" key="1">
    <citation type="submission" date="2020-12" db="EMBL/GenBank/DDBJ databases">
        <title>Metabolic potential, ecology and presence of endohyphal bacteria is reflected in genomic diversity of Mucoromycotina.</title>
        <authorList>
            <person name="Muszewska A."/>
            <person name="Okrasinska A."/>
            <person name="Steczkiewicz K."/>
            <person name="Drgas O."/>
            <person name="Orlowska M."/>
            <person name="Perlinska-Lenart U."/>
            <person name="Aleksandrzak-Piekarczyk T."/>
            <person name="Szatraj K."/>
            <person name="Zielenkiewicz U."/>
            <person name="Pilsyk S."/>
            <person name="Malc E."/>
            <person name="Mieczkowski P."/>
            <person name="Kruszewska J.S."/>
            <person name="Biernat P."/>
            <person name="Pawlowska J."/>
        </authorList>
    </citation>
    <scope>NUCLEOTIDE SEQUENCE</scope>
    <source>
        <strain evidence="14">WA0000017839</strain>
    </source>
</reference>
<comment type="similarity">
    <text evidence="4">Belongs to the HARBI1 family.</text>
</comment>
<evidence type="ECO:0000256" key="2">
    <source>
        <dbReference type="ARBA" id="ARBA00004123"/>
    </source>
</evidence>
<protein>
    <recommendedName>
        <fullName evidence="5">Putative nuclease HARBI1</fullName>
    </recommendedName>
    <alternativeName>
        <fullName evidence="11">Harbinger transposase-derived nuclease</fullName>
    </alternativeName>
</protein>
<dbReference type="SUPFAM" id="SSF88659">
    <property type="entry name" value="Sigma3 and sigma4 domains of RNA polymerase sigma factors"/>
    <property type="match status" value="1"/>
</dbReference>
<comment type="function">
    <text evidence="12">Transposase-derived protein that may have nuclease activity. Does not have transposase activity.</text>
</comment>
<evidence type="ECO:0000256" key="7">
    <source>
        <dbReference type="ARBA" id="ARBA00022722"/>
    </source>
</evidence>
<keyword evidence="7" id="KW-0540">Nuclease</keyword>
<dbReference type="OrthoDB" id="2445244at2759"/>
<dbReference type="GO" id="GO:0016787">
    <property type="term" value="F:hydrolase activity"/>
    <property type="evidence" value="ECO:0007669"/>
    <property type="project" value="UniProtKB-KW"/>
</dbReference>